<protein>
    <submittedName>
        <fullName evidence="2">Ankyrin repeat domain containing protein</fullName>
    </submittedName>
</protein>
<dbReference type="GeneID" id="36842373"/>
<feature type="compositionally biased region" description="Basic and acidic residues" evidence="1">
    <location>
        <begin position="39"/>
        <end position="55"/>
    </location>
</feature>
<dbReference type="PANTHER" id="PTHR46586:SF3">
    <property type="entry name" value="ANKYRIN REPEAT-CONTAINING PROTEIN"/>
    <property type="match status" value="1"/>
</dbReference>
<gene>
    <name evidence="2" type="ORF">pneo_cds_53</name>
</gene>
<feature type="compositionally biased region" description="Polar residues" evidence="1">
    <location>
        <begin position="9"/>
        <end position="23"/>
    </location>
</feature>
<dbReference type="KEGG" id="vg:36842373"/>
<dbReference type="InterPro" id="IPR002110">
    <property type="entry name" value="Ankyrin_rpt"/>
</dbReference>
<dbReference type="InterPro" id="IPR036770">
    <property type="entry name" value="Ankyrin_rpt-contain_sf"/>
</dbReference>
<proteinExistence type="predicted"/>
<sequence>MEAPIAEASDTTKMTGTGPNATPDSRRRGTPLLPKSPLKRNDPPDPDDGGRANDPRRHKRPRTDGDSPDLCGPAVLSPEIVALVLDALPETSDVAACIASGVFRAADDEALRQRCRRTKKRDLVRAGDTEALAYMRARRGARFEWSHAVTAASSGRLETLRWIWVHADRGYPCDILSHAARRGHIDVVRWLLLQQADHRWTDIQINRAIVAAVSEGHGALVDYLCETNGAVCTPAALATAVVHGRLSIAKMLHRLNPTHARAINAGTADLYDMITPRHNPGLHGIGWRDRGLFDLACVSGHLATVEFVWQSEHNKCTRRILMCAAGGRNPDVVRFVARNRDAIEARVASSDPQGVVCAIDSDPTRVLMIAIPSGDVPTLVALRELFPAVGSAYMGGLLYLTNDRDMVSFVLAHTGHPDCHAADIDLAAALGVAPNHPLPQHQSIGRLDLQTVRYACEIRGYRPTAADLLDSVSSLNMDVTRYLCDQHGLRSACIGDLVANGADRHTIAAALADDLVARAVDTGRIETIRCALDAWLADRQHEVYHIDAGLSRAISRHREDDRHRIVEYLLGRRRRLSASERAKPMVLAGNGVLRVPVDMLERLHSEWDVDIDALVAYDDCIGSASVPAVEWARQRGHDIIAMRHAQILSALVWAAAERGERRLVEWFAARGWRPHPDGLPTPWAKHACPHHESAAKEIFVGLTDDDGGGD</sequence>
<feature type="region of interest" description="Disordered" evidence="1">
    <location>
        <begin position="1"/>
        <end position="72"/>
    </location>
</feature>
<dbReference type="InterPro" id="IPR052050">
    <property type="entry name" value="SecEffector_AnkRepeat"/>
</dbReference>
<dbReference type="Proteomes" id="UP000249287">
    <property type="component" value="Segment"/>
</dbReference>
<accession>A0A2U7UBG5</accession>
<dbReference type="RefSeq" id="YP_009481663.1">
    <property type="nucleotide sequence ID" value="NC_037666.1"/>
</dbReference>
<organism evidence="2">
    <name type="scientific">Pandoravirus neocaledonia</name>
    <dbReference type="NCBI Taxonomy" id="2107708"/>
    <lineage>
        <taxon>Viruses</taxon>
        <taxon>Pandoravirus</taxon>
    </lineage>
</organism>
<dbReference type="SUPFAM" id="SSF48403">
    <property type="entry name" value="Ankyrin repeat"/>
    <property type="match status" value="1"/>
</dbReference>
<dbReference type="PANTHER" id="PTHR46586">
    <property type="entry name" value="ANKYRIN REPEAT-CONTAINING PROTEIN"/>
    <property type="match status" value="1"/>
</dbReference>
<name>A0A2U7UBG5_9VIRU</name>
<reference evidence="2" key="1">
    <citation type="journal article" date="2018" name="Nat. Commun.">
        <title>Diversity and evolution of the emerging Pandoraviridae family.</title>
        <authorList>
            <person name="Legendre M."/>
            <person name="Fabre E."/>
            <person name="Poirot O."/>
            <person name="Jeudy S."/>
            <person name="Lartigue A."/>
            <person name="Alempic J.M."/>
            <person name="Beucher L."/>
            <person name="Philippe N."/>
            <person name="Bertaux L."/>
            <person name="Christo-Foroux E."/>
            <person name="Labadie K."/>
            <person name="Coute Y."/>
            <person name="Abergel C."/>
            <person name="Claverie J.M."/>
        </authorList>
    </citation>
    <scope>NUCLEOTIDE SEQUENCE [LARGE SCALE GENOMIC DNA]</scope>
    <source>
        <strain evidence="2">Neocaledonia</strain>
    </source>
</reference>
<evidence type="ECO:0000313" key="2">
    <source>
        <dbReference type="EMBL" id="AVK75660.1"/>
    </source>
</evidence>
<dbReference type="Pfam" id="PF12796">
    <property type="entry name" value="Ank_2"/>
    <property type="match status" value="1"/>
</dbReference>
<dbReference type="Gene3D" id="1.25.40.20">
    <property type="entry name" value="Ankyrin repeat-containing domain"/>
    <property type="match status" value="1"/>
</dbReference>
<dbReference type="EMBL" id="MG011690">
    <property type="protein sequence ID" value="AVK75660.1"/>
    <property type="molecule type" value="Genomic_DNA"/>
</dbReference>
<evidence type="ECO:0000256" key="1">
    <source>
        <dbReference type="SAM" id="MobiDB-lite"/>
    </source>
</evidence>